<dbReference type="Pfam" id="PF13177">
    <property type="entry name" value="DNA_pol3_delta2"/>
    <property type="match status" value="1"/>
</dbReference>
<dbReference type="EMBL" id="JAGZCZ010000005">
    <property type="protein sequence ID" value="MBS5519856.1"/>
    <property type="molecule type" value="Genomic_DNA"/>
</dbReference>
<keyword evidence="4" id="KW-0548">Nucleotidyltransferase</keyword>
<dbReference type="Pfam" id="PF09115">
    <property type="entry name" value="DNApol3-delta_C"/>
    <property type="match status" value="1"/>
</dbReference>
<organism evidence="9 10">
    <name type="scientific">Acidaminococcus intestini</name>
    <dbReference type="NCBI Taxonomy" id="187327"/>
    <lineage>
        <taxon>Bacteria</taxon>
        <taxon>Bacillati</taxon>
        <taxon>Bacillota</taxon>
        <taxon>Negativicutes</taxon>
        <taxon>Acidaminococcales</taxon>
        <taxon>Acidaminococcaceae</taxon>
        <taxon>Acidaminococcus</taxon>
    </lineage>
</organism>
<protein>
    <recommendedName>
        <fullName evidence="2">DNA polymerase III subunit delta'</fullName>
        <ecNumber evidence="1">2.7.7.7</ecNumber>
    </recommendedName>
</protein>
<dbReference type="InterPro" id="IPR027417">
    <property type="entry name" value="P-loop_NTPase"/>
</dbReference>
<gene>
    <name evidence="9" type="ORF">KHX13_05935</name>
</gene>
<evidence type="ECO:0000313" key="9">
    <source>
        <dbReference type="EMBL" id="MBS5519856.1"/>
    </source>
</evidence>
<name>A0A943EGU8_9FIRM</name>
<keyword evidence="3" id="KW-0808">Transferase</keyword>
<dbReference type="Gene3D" id="3.40.50.300">
    <property type="entry name" value="P-loop containing nucleotide triphosphate hydrolases"/>
    <property type="match status" value="1"/>
</dbReference>
<reference evidence="9" key="1">
    <citation type="submission" date="2021-02" db="EMBL/GenBank/DDBJ databases">
        <title>Infant gut strain persistence is associated with maternal origin, phylogeny, and functional potential including surface adhesion and iron acquisition.</title>
        <authorList>
            <person name="Lou Y.C."/>
        </authorList>
    </citation>
    <scope>NUCLEOTIDE SEQUENCE</scope>
    <source>
        <strain evidence="9">L3_106_000M1_dasL3_106_000M1_concoct_15</strain>
    </source>
</reference>
<dbReference type="InterPro" id="IPR015199">
    <property type="entry name" value="DNA_pol_III_delta_C"/>
</dbReference>
<dbReference type="PANTHER" id="PTHR11669">
    <property type="entry name" value="REPLICATION FACTOR C / DNA POLYMERASE III GAMMA-TAU SUBUNIT"/>
    <property type="match status" value="1"/>
</dbReference>
<sequence>MWEKIFGHETNKIFLGNMLQGERKTPSLLFYGPDGIGKKKLALEFARSFLCLDDPTDDYCQCRSCRAFNGKSHPDFIYVEGQGARHDILIEQIKDVEKKAVYAPVLSPYKVCLIDGADRMRVEAANSLLKLLEEPPTYWLFILIASEISQILPTIRSRLMAIRFEPLHREEAARVMNQQNIPQGDTLARLSDGSPGKALHLAKTEALMWRERALFVMEGIADPYLMACLARLEWLGDMDVDRTQTFLEMLLLILRDAMMIKEGSGLLLYNEDERERIASIFASTTLPALKKALLETERFYLGLNKGVNTRMILEALFLEIHTFLKE</sequence>
<comment type="catalytic activity">
    <reaction evidence="7">
        <text>DNA(n) + a 2'-deoxyribonucleoside 5'-triphosphate = DNA(n+1) + diphosphate</text>
        <dbReference type="Rhea" id="RHEA:22508"/>
        <dbReference type="Rhea" id="RHEA-COMP:17339"/>
        <dbReference type="Rhea" id="RHEA-COMP:17340"/>
        <dbReference type="ChEBI" id="CHEBI:33019"/>
        <dbReference type="ChEBI" id="CHEBI:61560"/>
        <dbReference type="ChEBI" id="CHEBI:173112"/>
        <dbReference type="EC" id="2.7.7.7"/>
    </reaction>
</comment>
<dbReference type="AlphaFoldDB" id="A0A943EGU8"/>
<evidence type="ECO:0000256" key="3">
    <source>
        <dbReference type="ARBA" id="ARBA00022679"/>
    </source>
</evidence>
<dbReference type="InterPro" id="IPR050238">
    <property type="entry name" value="DNA_Rep/Repair_Clamp_Loader"/>
</dbReference>
<comment type="caution">
    <text evidence="9">The sequence shown here is derived from an EMBL/GenBank/DDBJ whole genome shotgun (WGS) entry which is preliminary data.</text>
</comment>
<feature type="domain" description="DNA polymerase III delta subunit C-terminal" evidence="8">
    <location>
        <begin position="241"/>
        <end position="321"/>
    </location>
</feature>
<keyword evidence="6" id="KW-0239">DNA-directed DNA polymerase</keyword>
<proteinExistence type="predicted"/>
<dbReference type="PANTHER" id="PTHR11669:SF8">
    <property type="entry name" value="DNA POLYMERASE III SUBUNIT DELTA"/>
    <property type="match status" value="1"/>
</dbReference>
<evidence type="ECO:0000256" key="5">
    <source>
        <dbReference type="ARBA" id="ARBA00022705"/>
    </source>
</evidence>
<dbReference type="GO" id="GO:0006261">
    <property type="term" value="P:DNA-templated DNA replication"/>
    <property type="evidence" value="ECO:0007669"/>
    <property type="project" value="TreeGrafter"/>
</dbReference>
<evidence type="ECO:0000313" key="10">
    <source>
        <dbReference type="Proteomes" id="UP000754226"/>
    </source>
</evidence>
<dbReference type="Proteomes" id="UP000754226">
    <property type="component" value="Unassembled WGS sequence"/>
</dbReference>
<evidence type="ECO:0000256" key="1">
    <source>
        <dbReference type="ARBA" id="ARBA00012417"/>
    </source>
</evidence>
<evidence type="ECO:0000256" key="4">
    <source>
        <dbReference type="ARBA" id="ARBA00022695"/>
    </source>
</evidence>
<evidence type="ECO:0000256" key="7">
    <source>
        <dbReference type="ARBA" id="ARBA00049244"/>
    </source>
</evidence>
<dbReference type="EC" id="2.7.7.7" evidence="1"/>
<evidence type="ECO:0000256" key="6">
    <source>
        <dbReference type="ARBA" id="ARBA00022932"/>
    </source>
</evidence>
<dbReference type="SUPFAM" id="SSF52540">
    <property type="entry name" value="P-loop containing nucleoside triphosphate hydrolases"/>
    <property type="match status" value="1"/>
</dbReference>
<evidence type="ECO:0000259" key="8">
    <source>
        <dbReference type="Pfam" id="PF09115"/>
    </source>
</evidence>
<evidence type="ECO:0000256" key="2">
    <source>
        <dbReference type="ARBA" id="ARBA00014363"/>
    </source>
</evidence>
<keyword evidence="5" id="KW-0235">DNA replication</keyword>
<accession>A0A943EGU8</accession>